<reference evidence="2" key="2">
    <citation type="journal article" date="2024" name="Plant">
        <title>Genomic evolution and insights into agronomic trait innovations of Sesamum species.</title>
        <authorList>
            <person name="Miao H."/>
            <person name="Wang L."/>
            <person name="Qu L."/>
            <person name="Liu H."/>
            <person name="Sun Y."/>
            <person name="Le M."/>
            <person name="Wang Q."/>
            <person name="Wei S."/>
            <person name="Zheng Y."/>
            <person name="Lin W."/>
            <person name="Duan Y."/>
            <person name="Cao H."/>
            <person name="Xiong S."/>
            <person name="Wang X."/>
            <person name="Wei L."/>
            <person name="Li C."/>
            <person name="Ma Q."/>
            <person name="Ju M."/>
            <person name="Zhao R."/>
            <person name="Li G."/>
            <person name="Mu C."/>
            <person name="Tian Q."/>
            <person name="Mei H."/>
            <person name="Zhang T."/>
            <person name="Gao T."/>
            <person name="Zhang H."/>
        </authorList>
    </citation>
    <scope>NUCLEOTIDE SEQUENCE</scope>
    <source>
        <strain evidence="2">G01</strain>
    </source>
</reference>
<dbReference type="Pfam" id="PF17919">
    <property type="entry name" value="RT_RNaseH_2"/>
    <property type="match status" value="1"/>
</dbReference>
<comment type="caution">
    <text evidence="2">The sequence shown here is derived from an EMBL/GenBank/DDBJ whole genome shotgun (WGS) entry which is preliminary data.</text>
</comment>
<dbReference type="InterPro" id="IPR041577">
    <property type="entry name" value="RT_RNaseH_2"/>
</dbReference>
<protein>
    <recommendedName>
        <fullName evidence="1">Reverse transcriptase/retrotransposon-derived protein RNase H-like domain-containing protein</fullName>
    </recommendedName>
</protein>
<dbReference type="Gene3D" id="3.30.70.270">
    <property type="match status" value="1"/>
</dbReference>
<dbReference type="EMBL" id="JACGWK010001766">
    <property type="protein sequence ID" value="KAL0282987.1"/>
    <property type="molecule type" value="Genomic_DNA"/>
</dbReference>
<evidence type="ECO:0000259" key="1">
    <source>
        <dbReference type="Pfam" id="PF17919"/>
    </source>
</evidence>
<name>A0AAW2IL10_9LAMI</name>
<gene>
    <name evidence="2" type="ORF">Sangu_2918800</name>
</gene>
<accession>A0AAW2IL10</accession>
<reference evidence="2" key="1">
    <citation type="submission" date="2020-06" db="EMBL/GenBank/DDBJ databases">
        <authorList>
            <person name="Li T."/>
            <person name="Hu X."/>
            <person name="Zhang T."/>
            <person name="Song X."/>
            <person name="Zhang H."/>
            <person name="Dai N."/>
            <person name="Sheng W."/>
            <person name="Hou X."/>
            <person name="Wei L."/>
        </authorList>
    </citation>
    <scope>NUCLEOTIDE SEQUENCE</scope>
    <source>
        <strain evidence="2">G01</strain>
        <tissue evidence="2">Leaf</tissue>
    </source>
</reference>
<dbReference type="InterPro" id="IPR043128">
    <property type="entry name" value="Rev_trsase/Diguanyl_cyclase"/>
</dbReference>
<organism evidence="2">
    <name type="scientific">Sesamum angustifolium</name>
    <dbReference type="NCBI Taxonomy" id="2727405"/>
    <lineage>
        <taxon>Eukaryota</taxon>
        <taxon>Viridiplantae</taxon>
        <taxon>Streptophyta</taxon>
        <taxon>Embryophyta</taxon>
        <taxon>Tracheophyta</taxon>
        <taxon>Spermatophyta</taxon>
        <taxon>Magnoliopsida</taxon>
        <taxon>eudicotyledons</taxon>
        <taxon>Gunneridae</taxon>
        <taxon>Pentapetalae</taxon>
        <taxon>asterids</taxon>
        <taxon>lamiids</taxon>
        <taxon>Lamiales</taxon>
        <taxon>Pedaliaceae</taxon>
        <taxon>Sesamum</taxon>
    </lineage>
</organism>
<proteinExistence type="predicted"/>
<feature type="domain" description="Reverse transcriptase/retrotransposon-derived protein RNase H-like" evidence="1">
    <location>
        <begin position="46"/>
        <end position="102"/>
    </location>
</feature>
<sequence length="161" mass="18581">MPEPRNIYELKSLQEKLAYLRRFISNLVARCQSFSCLMKKDVLFQWDETCDKAFKSIKFYLMKPPVLVALVPECPLILHVAAQERSIGILLVEKNEEGKENVLLARWYLQLQQFEITYVPKKAVKGQVLADFLADHPIPAEWELSDDLSDEDVLVIEVTPS</sequence>
<dbReference type="SUPFAM" id="SSF56672">
    <property type="entry name" value="DNA/RNA polymerases"/>
    <property type="match status" value="1"/>
</dbReference>
<dbReference type="PANTHER" id="PTHR48475:SF1">
    <property type="entry name" value="RNASE H TYPE-1 DOMAIN-CONTAINING PROTEIN"/>
    <property type="match status" value="1"/>
</dbReference>
<dbReference type="InterPro" id="IPR043502">
    <property type="entry name" value="DNA/RNA_pol_sf"/>
</dbReference>
<evidence type="ECO:0000313" key="2">
    <source>
        <dbReference type="EMBL" id="KAL0282987.1"/>
    </source>
</evidence>
<dbReference type="PANTHER" id="PTHR48475">
    <property type="entry name" value="RIBONUCLEASE H"/>
    <property type="match status" value="1"/>
</dbReference>
<dbReference type="AlphaFoldDB" id="A0AAW2IL10"/>